<comment type="caution">
    <text evidence="2">The sequence shown here is derived from an EMBL/GenBank/DDBJ whole genome shotgun (WGS) entry which is preliminary data.</text>
</comment>
<name>A0ABD5RW03_9EURY</name>
<keyword evidence="2" id="KW-0378">Hydrolase</keyword>
<gene>
    <name evidence="2" type="ORF">ACFQE1_03165</name>
</gene>
<reference evidence="2 3" key="1">
    <citation type="journal article" date="2019" name="Int. J. Syst. Evol. Microbiol.">
        <title>The Global Catalogue of Microorganisms (GCM) 10K type strain sequencing project: providing services to taxonomists for standard genome sequencing and annotation.</title>
        <authorList>
            <consortium name="The Broad Institute Genomics Platform"/>
            <consortium name="The Broad Institute Genome Sequencing Center for Infectious Disease"/>
            <person name="Wu L."/>
            <person name="Ma J."/>
        </authorList>
    </citation>
    <scope>NUCLEOTIDE SEQUENCE [LARGE SCALE GENOMIC DNA]</scope>
    <source>
        <strain evidence="2 3">NBRC 111368</strain>
    </source>
</reference>
<dbReference type="InterPro" id="IPR004843">
    <property type="entry name" value="Calcineurin-like_PHP"/>
</dbReference>
<dbReference type="Pfam" id="PF00149">
    <property type="entry name" value="Metallophos"/>
    <property type="match status" value="1"/>
</dbReference>
<accession>A0ABD5RW03</accession>
<dbReference type="InterPro" id="IPR050535">
    <property type="entry name" value="DNA_Repair-Maintenance_Comp"/>
</dbReference>
<dbReference type="PANTHER" id="PTHR30337">
    <property type="entry name" value="COMPONENT OF ATP-DEPENDENT DSDNA EXONUCLEASE"/>
    <property type="match status" value="1"/>
</dbReference>
<sequence length="359" mass="39819">MSDEFLIHCPVPSCDYTGLVASVAGHVSGKQDKLHSWERLEYRGANDFKSDTDFITSLAVTQPECPVSGCSYRNTIPSIAAHVSGKKDGRHDWRRLEYDGAWDFRTNYHCDQTANPVSVLHMTDTHIGKKLGGYGSQQWPVDCVGGFVNAITEALLLNVDAVLHTGDIFHNDRHGITKEHIEACRTQLVRLRSAAIPFYYILGDHARKAGQQQMNVFETEGLACNLSESPTTIDDGLSLYGVNFHDEDWWDSPNWRPHSTERPSILALHQSMTPFTKAQRAECALEVVLDRFQTAGGPVPEIVAVGQFYRQIDQPVGTSRVICGGATERLGSTKSSLAPCVGLFRSDNGNISYQRRLIP</sequence>
<protein>
    <submittedName>
        <fullName evidence="2">Exonuclease SbcCD subunit D</fullName>
    </submittedName>
</protein>
<dbReference type="EMBL" id="JBHSWU010000016">
    <property type="protein sequence ID" value="MFC6723409.1"/>
    <property type="molecule type" value="Genomic_DNA"/>
</dbReference>
<evidence type="ECO:0000259" key="1">
    <source>
        <dbReference type="Pfam" id="PF00149"/>
    </source>
</evidence>
<organism evidence="2 3">
    <name type="scientific">Halobium palmae</name>
    <dbReference type="NCBI Taxonomy" id="1776492"/>
    <lineage>
        <taxon>Archaea</taxon>
        <taxon>Methanobacteriati</taxon>
        <taxon>Methanobacteriota</taxon>
        <taxon>Stenosarchaea group</taxon>
        <taxon>Halobacteria</taxon>
        <taxon>Halobacteriales</taxon>
        <taxon>Haloferacaceae</taxon>
        <taxon>Halobium</taxon>
    </lineage>
</organism>
<dbReference type="PANTHER" id="PTHR30337:SF0">
    <property type="entry name" value="NUCLEASE SBCCD SUBUNIT D"/>
    <property type="match status" value="1"/>
</dbReference>
<dbReference type="GO" id="GO:0004527">
    <property type="term" value="F:exonuclease activity"/>
    <property type="evidence" value="ECO:0007669"/>
    <property type="project" value="UniProtKB-KW"/>
</dbReference>
<dbReference type="Proteomes" id="UP001596328">
    <property type="component" value="Unassembled WGS sequence"/>
</dbReference>
<keyword evidence="2" id="KW-0269">Exonuclease</keyword>
<keyword evidence="3" id="KW-1185">Reference proteome</keyword>
<dbReference type="AlphaFoldDB" id="A0ABD5RW03"/>
<dbReference type="SUPFAM" id="SSF56300">
    <property type="entry name" value="Metallo-dependent phosphatases"/>
    <property type="match status" value="1"/>
</dbReference>
<proteinExistence type="predicted"/>
<evidence type="ECO:0000313" key="2">
    <source>
        <dbReference type="EMBL" id="MFC6723409.1"/>
    </source>
</evidence>
<keyword evidence="2" id="KW-0540">Nuclease</keyword>
<dbReference type="InterPro" id="IPR029052">
    <property type="entry name" value="Metallo-depent_PP-like"/>
</dbReference>
<dbReference type="Gene3D" id="3.60.21.10">
    <property type="match status" value="1"/>
</dbReference>
<evidence type="ECO:0000313" key="3">
    <source>
        <dbReference type="Proteomes" id="UP001596328"/>
    </source>
</evidence>
<feature type="domain" description="Calcineurin-like phosphoesterase" evidence="1">
    <location>
        <begin position="118"/>
        <end position="273"/>
    </location>
</feature>